<dbReference type="HOGENOM" id="CLU_1496015_0_0_1"/>
<evidence type="ECO:0000256" key="1">
    <source>
        <dbReference type="SAM" id="MobiDB-lite"/>
    </source>
</evidence>
<dbReference type="AlphaFoldDB" id="M2PJG8"/>
<evidence type="ECO:0000313" key="2">
    <source>
        <dbReference type="EMBL" id="EMD36339.1"/>
    </source>
</evidence>
<organism evidence="2 3">
    <name type="scientific">Ceriporiopsis subvermispora (strain B)</name>
    <name type="common">White-rot fungus</name>
    <name type="synonym">Gelatoporia subvermispora</name>
    <dbReference type="NCBI Taxonomy" id="914234"/>
    <lineage>
        <taxon>Eukaryota</taxon>
        <taxon>Fungi</taxon>
        <taxon>Dikarya</taxon>
        <taxon>Basidiomycota</taxon>
        <taxon>Agaricomycotina</taxon>
        <taxon>Agaricomycetes</taxon>
        <taxon>Polyporales</taxon>
        <taxon>Gelatoporiaceae</taxon>
        <taxon>Gelatoporia</taxon>
    </lineage>
</organism>
<protein>
    <submittedName>
        <fullName evidence="2">Uncharacterized protein</fullName>
    </submittedName>
</protein>
<keyword evidence="3" id="KW-1185">Reference proteome</keyword>
<feature type="region of interest" description="Disordered" evidence="1">
    <location>
        <begin position="156"/>
        <end position="180"/>
    </location>
</feature>
<sequence>MTTPYIRHRIVEGDAREIECNVQEERIMTMQQKCGLEERDRSEKRANDDNLSYAASARHHLRDQSLDDSINRNFHSAMISDPKREPGTALPQQCAECCHPPIAVQLLKNILSTTIPPRRASGARSQVYVARTCLPPDHCVALPGLLGVPVAPGTAPVVSASPNTQSATVDVRGAGDEREP</sequence>
<reference evidence="2 3" key="1">
    <citation type="journal article" date="2012" name="Proc. Natl. Acad. Sci. U.S.A.">
        <title>Comparative genomics of Ceriporiopsis subvermispora and Phanerochaete chrysosporium provide insight into selective ligninolysis.</title>
        <authorList>
            <person name="Fernandez-Fueyo E."/>
            <person name="Ruiz-Duenas F.J."/>
            <person name="Ferreira P."/>
            <person name="Floudas D."/>
            <person name="Hibbett D.S."/>
            <person name="Canessa P."/>
            <person name="Larrondo L.F."/>
            <person name="James T.Y."/>
            <person name="Seelenfreund D."/>
            <person name="Lobos S."/>
            <person name="Polanco R."/>
            <person name="Tello M."/>
            <person name="Honda Y."/>
            <person name="Watanabe T."/>
            <person name="Watanabe T."/>
            <person name="Ryu J.S."/>
            <person name="Kubicek C.P."/>
            <person name="Schmoll M."/>
            <person name="Gaskell J."/>
            <person name="Hammel K.E."/>
            <person name="St John F.J."/>
            <person name="Vanden Wymelenberg A."/>
            <person name="Sabat G."/>
            <person name="Splinter BonDurant S."/>
            <person name="Syed K."/>
            <person name="Yadav J.S."/>
            <person name="Doddapaneni H."/>
            <person name="Subramanian V."/>
            <person name="Lavin J.L."/>
            <person name="Oguiza J.A."/>
            <person name="Perez G."/>
            <person name="Pisabarro A.G."/>
            <person name="Ramirez L."/>
            <person name="Santoyo F."/>
            <person name="Master E."/>
            <person name="Coutinho P.M."/>
            <person name="Henrissat B."/>
            <person name="Lombard V."/>
            <person name="Magnuson J.K."/>
            <person name="Kuees U."/>
            <person name="Hori C."/>
            <person name="Igarashi K."/>
            <person name="Samejima M."/>
            <person name="Held B.W."/>
            <person name="Barry K.W."/>
            <person name="LaButti K.M."/>
            <person name="Lapidus A."/>
            <person name="Lindquist E.A."/>
            <person name="Lucas S.M."/>
            <person name="Riley R."/>
            <person name="Salamov A.A."/>
            <person name="Hoffmeister D."/>
            <person name="Schwenk D."/>
            <person name="Hadar Y."/>
            <person name="Yarden O."/>
            <person name="de Vries R.P."/>
            <person name="Wiebenga A."/>
            <person name="Stenlid J."/>
            <person name="Eastwood D."/>
            <person name="Grigoriev I.V."/>
            <person name="Berka R.M."/>
            <person name="Blanchette R.A."/>
            <person name="Kersten P."/>
            <person name="Martinez A.T."/>
            <person name="Vicuna R."/>
            <person name="Cullen D."/>
        </authorList>
    </citation>
    <scope>NUCLEOTIDE SEQUENCE [LARGE SCALE GENOMIC DNA]</scope>
    <source>
        <strain evidence="2 3">B</strain>
    </source>
</reference>
<dbReference type="Proteomes" id="UP000016930">
    <property type="component" value="Unassembled WGS sequence"/>
</dbReference>
<gene>
    <name evidence="2" type="ORF">CERSUDRAFT_74340</name>
</gene>
<evidence type="ECO:0000313" key="3">
    <source>
        <dbReference type="Proteomes" id="UP000016930"/>
    </source>
</evidence>
<name>M2PJG8_CERS8</name>
<dbReference type="EMBL" id="KB445798">
    <property type="protein sequence ID" value="EMD36339.1"/>
    <property type="molecule type" value="Genomic_DNA"/>
</dbReference>
<proteinExistence type="predicted"/>
<accession>M2PJG8</accession>